<dbReference type="InterPro" id="IPR001452">
    <property type="entry name" value="SH3_domain"/>
</dbReference>
<dbReference type="GO" id="GO:0043332">
    <property type="term" value="C:mating projection tip"/>
    <property type="evidence" value="ECO:0000318"/>
    <property type="project" value="GO_Central"/>
</dbReference>
<dbReference type="SUPFAM" id="SSF64268">
    <property type="entry name" value="PX domain"/>
    <property type="match status" value="1"/>
</dbReference>
<dbReference type="PROSITE" id="PS50002">
    <property type="entry name" value="SH3"/>
    <property type="match status" value="2"/>
</dbReference>
<dbReference type="InterPro" id="IPR053793">
    <property type="entry name" value="PB1-like"/>
</dbReference>
<dbReference type="InterPro" id="IPR035548">
    <property type="entry name" value="Bem1/Scd2_SH3_1"/>
</dbReference>
<dbReference type="GO" id="GO:0035091">
    <property type="term" value="F:phosphatidylinositol binding"/>
    <property type="evidence" value="ECO:0007669"/>
    <property type="project" value="InterPro"/>
</dbReference>
<dbReference type="InterPro" id="IPR051228">
    <property type="entry name" value="NADPH_Oxidase/PX-Domain"/>
</dbReference>
<dbReference type="SMART" id="SM00312">
    <property type="entry name" value="PX"/>
    <property type="match status" value="1"/>
</dbReference>
<dbReference type="Pfam" id="PF00018">
    <property type="entry name" value="SH3_1"/>
    <property type="match status" value="2"/>
</dbReference>
<evidence type="ECO:0000256" key="1">
    <source>
        <dbReference type="ARBA" id="ARBA00022443"/>
    </source>
</evidence>
<dbReference type="GO" id="GO:0030674">
    <property type="term" value="F:protein-macromolecule adaptor activity"/>
    <property type="evidence" value="ECO:0000318"/>
    <property type="project" value="GO_Central"/>
</dbReference>
<dbReference type="GO" id="GO:0090726">
    <property type="term" value="C:cortical dynamic polarity patch"/>
    <property type="evidence" value="ECO:0007669"/>
    <property type="project" value="EnsemblFungi"/>
</dbReference>
<keyword evidence="1 3" id="KW-0728">SH3 domain</keyword>
<keyword evidence="2" id="KW-0677">Repeat</keyword>
<dbReference type="GO" id="GO:0000747">
    <property type="term" value="P:conjugation with cellular fusion"/>
    <property type="evidence" value="ECO:0000318"/>
    <property type="project" value="GO_Central"/>
</dbReference>
<sequence>MMKIRRSWKGNNRLVEKDPLAIEPPKKVIRALYDYRARGSEELSFSKGDFFHVIGREEDQAWYEVCNPAVGARGYVPVKYFEELGKTVNNRDSDTVSAIDFPATSPTSNEATSPSGHRLQPLFGVVLYDFSAERPDELTAKAGEAIIVIARSNHEWLVAKPIGRLGGPGLIPISYVELRDMKTGAVLTDQEGNEASVASLVPLVDEWKQAASSYKKSSIPLGRFEDDDSVSSAPETPTNMTNSSGHTSSASNALRESTELACNDRLSTASSCDRSSRLTRDSRISLSNEPTVSGATVESFVHAKTQYWYLLRAVMDNGQHRNLCRYYEDFYNLQLALLEAFPDEAGRSGSKRVIPYMPGPVDEVDDVVSEQRALDLDVYVKELCRLPANILSSWFVRRFFFLEPGDVGADYATSVVPKVVARPFITYNNQSPPSPTRLNTATGSRSSANGSIKVKVRAGEDLFAFRLSSGCSYDDFCDRLRRKLDRDWTTLHYQKDKNELMPLQNDLQFQLACTLINPLLVIVDGFISE</sequence>
<dbReference type="InterPro" id="IPR000270">
    <property type="entry name" value="PB1_dom"/>
</dbReference>
<dbReference type="PRINTS" id="PR00452">
    <property type="entry name" value="SH3DOMAIN"/>
</dbReference>
<dbReference type="CDD" id="cd05992">
    <property type="entry name" value="PB1"/>
    <property type="match status" value="1"/>
</dbReference>
<dbReference type="GO" id="GO:0032878">
    <property type="term" value="P:regulation of establishment or maintenance of cell polarity"/>
    <property type="evidence" value="ECO:0007669"/>
    <property type="project" value="EnsemblFungi"/>
</dbReference>
<dbReference type="CDD" id="cd06890">
    <property type="entry name" value="PX_Bem1p"/>
    <property type="match status" value="1"/>
</dbReference>
<dbReference type="GO" id="GO:1902917">
    <property type="term" value="P:positive regulation of mating projection assembly"/>
    <property type="evidence" value="ECO:0007669"/>
    <property type="project" value="EnsemblFungi"/>
</dbReference>
<dbReference type="InterPro" id="IPR036871">
    <property type="entry name" value="PX_dom_sf"/>
</dbReference>
<dbReference type="GO" id="GO:0030010">
    <property type="term" value="P:establishment of cell polarity"/>
    <property type="evidence" value="ECO:0007669"/>
    <property type="project" value="EnsemblFungi"/>
</dbReference>
<dbReference type="GeneID" id="7048221"/>
<evidence type="ECO:0000259" key="7">
    <source>
        <dbReference type="PROSITE" id="PS51745"/>
    </source>
</evidence>
<name>B6JYX1_SCHJY</name>
<dbReference type="eggNOG" id="KOG4773">
    <property type="taxonomic scope" value="Eukaryota"/>
</dbReference>
<dbReference type="JaponicusDB" id="SJAG_01794">
    <property type="gene designation" value="scd2"/>
</dbReference>
<evidence type="ECO:0000256" key="2">
    <source>
        <dbReference type="ARBA" id="ARBA00022737"/>
    </source>
</evidence>
<feature type="domain" description="PX" evidence="6">
    <location>
        <begin position="287"/>
        <end position="407"/>
    </location>
</feature>
<feature type="domain" description="SH3" evidence="5">
    <location>
        <begin position="24"/>
        <end position="86"/>
    </location>
</feature>
<proteinExistence type="predicted"/>
<evidence type="ECO:0000259" key="5">
    <source>
        <dbReference type="PROSITE" id="PS50002"/>
    </source>
</evidence>
<dbReference type="GO" id="GO:1902494">
    <property type="term" value="C:catalytic complex"/>
    <property type="evidence" value="ECO:0007669"/>
    <property type="project" value="UniProtKB-ARBA"/>
</dbReference>
<dbReference type="OrthoDB" id="548867at2759"/>
<evidence type="ECO:0000256" key="4">
    <source>
        <dbReference type="SAM" id="MobiDB-lite"/>
    </source>
</evidence>
<evidence type="ECO:0000313" key="10">
    <source>
        <dbReference type="Proteomes" id="UP000001744"/>
    </source>
</evidence>
<dbReference type="GO" id="GO:0005737">
    <property type="term" value="C:cytoplasm"/>
    <property type="evidence" value="ECO:0000318"/>
    <property type="project" value="GO_Central"/>
</dbReference>
<dbReference type="CDD" id="cd11879">
    <property type="entry name" value="SH3_Bem1p_2"/>
    <property type="match status" value="1"/>
</dbReference>
<dbReference type="Gene3D" id="3.10.20.90">
    <property type="entry name" value="Phosphatidylinositol 3-kinase Catalytic Subunit, Chain A, domain 1"/>
    <property type="match status" value="1"/>
</dbReference>
<evidence type="ECO:0008006" key="11">
    <source>
        <dbReference type="Google" id="ProtNLM"/>
    </source>
</evidence>
<evidence type="ECO:0000256" key="3">
    <source>
        <dbReference type="PROSITE-ProRule" id="PRU00192"/>
    </source>
</evidence>
<dbReference type="Pfam" id="PF00787">
    <property type="entry name" value="PX"/>
    <property type="match status" value="1"/>
</dbReference>
<dbReference type="PROSITE" id="PS51745">
    <property type="entry name" value="PB1"/>
    <property type="match status" value="1"/>
</dbReference>
<feature type="compositionally biased region" description="Polar residues" evidence="4">
    <location>
        <begin position="104"/>
        <end position="115"/>
    </location>
</feature>
<dbReference type="InterPro" id="IPR001683">
    <property type="entry name" value="PX_dom"/>
</dbReference>
<dbReference type="PANTHER" id="PTHR15706:SF2">
    <property type="entry name" value="SH3 AND PX DOMAIN-CONTAINING PROTEIN 2A"/>
    <property type="match status" value="1"/>
</dbReference>
<dbReference type="GO" id="GO:0032153">
    <property type="term" value="C:cell division site"/>
    <property type="evidence" value="ECO:0007669"/>
    <property type="project" value="EnsemblFungi"/>
</dbReference>
<reference evidence="8 10" key="1">
    <citation type="journal article" date="2011" name="Science">
        <title>Comparative functional genomics of the fission yeasts.</title>
        <authorList>
            <person name="Rhind N."/>
            <person name="Chen Z."/>
            <person name="Yassour M."/>
            <person name="Thompson D.A."/>
            <person name="Haas B.J."/>
            <person name="Habib N."/>
            <person name="Wapinski I."/>
            <person name="Roy S."/>
            <person name="Lin M.F."/>
            <person name="Heiman D.I."/>
            <person name="Young S.K."/>
            <person name="Furuya K."/>
            <person name="Guo Y."/>
            <person name="Pidoux A."/>
            <person name="Chen H.M."/>
            <person name="Robbertse B."/>
            <person name="Goldberg J.M."/>
            <person name="Aoki K."/>
            <person name="Bayne E.H."/>
            <person name="Berlin A.M."/>
            <person name="Desjardins C.A."/>
            <person name="Dobbs E."/>
            <person name="Dukaj L."/>
            <person name="Fan L."/>
            <person name="FitzGerald M.G."/>
            <person name="French C."/>
            <person name="Gujja S."/>
            <person name="Hansen K."/>
            <person name="Keifenheim D."/>
            <person name="Levin J.Z."/>
            <person name="Mosher R.A."/>
            <person name="Mueller C.A."/>
            <person name="Pfiffner J."/>
            <person name="Priest M."/>
            <person name="Russ C."/>
            <person name="Smialowska A."/>
            <person name="Swoboda P."/>
            <person name="Sykes S.M."/>
            <person name="Vaughn M."/>
            <person name="Vengrova S."/>
            <person name="Yoder R."/>
            <person name="Zeng Q."/>
            <person name="Allshire R."/>
            <person name="Baulcombe D."/>
            <person name="Birren B.W."/>
            <person name="Brown W."/>
            <person name="Ekwall K."/>
            <person name="Kellis M."/>
            <person name="Leatherwood J."/>
            <person name="Levin H."/>
            <person name="Margalit H."/>
            <person name="Martienssen R."/>
            <person name="Nieduszynski C.A."/>
            <person name="Spatafora J.W."/>
            <person name="Friedman N."/>
            <person name="Dalgaard J.Z."/>
            <person name="Baumann P."/>
            <person name="Niki H."/>
            <person name="Regev A."/>
            <person name="Nusbaum C."/>
        </authorList>
    </citation>
    <scope>NUCLEOTIDE SEQUENCE [LARGE SCALE GENOMIC DNA]</scope>
    <source>
        <strain evidence="10">yFS275 / FY16936</strain>
    </source>
</reference>
<feature type="domain" description="SH3" evidence="5">
    <location>
        <begin position="119"/>
        <end position="181"/>
    </location>
</feature>
<dbReference type="FunFam" id="2.30.30.40:FF:000093">
    <property type="entry name" value="Protein kinase activator Bem1"/>
    <property type="match status" value="1"/>
</dbReference>
<evidence type="ECO:0000259" key="6">
    <source>
        <dbReference type="PROSITE" id="PS50195"/>
    </source>
</evidence>
<dbReference type="SUPFAM" id="SSF54277">
    <property type="entry name" value="CAD &amp; PB1 domains"/>
    <property type="match status" value="1"/>
</dbReference>
<dbReference type="AlphaFoldDB" id="B6JYX1"/>
<feature type="compositionally biased region" description="Polar residues" evidence="4">
    <location>
        <begin position="230"/>
        <end position="255"/>
    </location>
</feature>
<dbReference type="SMART" id="SM00666">
    <property type="entry name" value="PB1"/>
    <property type="match status" value="1"/>
</dbReference>
<dbReference type="InterPro" id="IPR036028">
    <property type="entry name" value="SH3-like_dom_sf"/>
</dbReference>
<accession>B6JYX1</accession>
<evidence type="ECO:0000313" key="8">
    <source>
        <dbReference type="EMBL" id="EEB06739.1"/>
    </source>
</evidence>
<dbReference type="RefSeq" id="XP_002173032.1">
    <property type="nucleotide sequence ID" value="XM_002172996.2"/>
</dbReference>
<dbReference type="PANTHER" id="PTHR15706">
    <property type="entry name" value="SH3 MULTIPLE DOMAIN"/>
    <property type="match status" value="1"/>
</dbReference>
<dbReference type="PROSITE" id="PS50195">
    <property type="entry name" value="PX"/>
    <property type="match status" value="1"/>
</dbReference>
<dbReference type="Gene3D" id="2.30.30.40">
    <property type="entry name" value="SH3 Domains"/>
    <property type="match status" value="2"/>
</dbReference>
<dbReference type="InterPro" id="IPR035550">
    <property type="entry name" value="Bem1/Scd2_PX"/>
</dbReference>
<dbReference type="SUPFAM" id="SSF50044">
    <property type="entry name" value="SH3-domain"/>
    <property type="match status" value="2"/>
</dbReference>
<dbReference type="EMBL" id="KE651168">
    <property type="protein sequence ID" value="EEB06739.1"/>
    <property type="molecule type" value="Genomic_DNA"/>
</dbReference>
<dbReference type="Gene3D" id="3.30.1520.10">
    <property type="entry name" value="Phox-like domain"/>
    <property type="match status" value="1"/>
</dbReference>
<dbReference type="VEuPathDB" id="FungiDB:SJAG_01794"/>
<dbReference type="Proteomes" id="UP000001744">
    <property type="component" value="Unassembled WGS sequence"/>
</dbReference>
<dbReference type="InterPro" id="IPR035549">
    <property type="entry name" value="Bem1/Scd2_SH3_2"/>
</dbReference>
<gene>
    <name evidence="9" type="primary">scd2</name>
    <name evidence="8" type="ORF">SJAG_01794</name>
</gene>
<dbReference type="HOGENOM" id="CLU_014957_0_1_1"/>
<organism evidence="8 10">
    <name type="scientific">Schizosaccharomyces japonicus (strain yFS275 / FY16936)</name>
    <name type="common">Fission yeast</name>
    <dbReference type="NCBI Taxonomy" id="402676"/>
    <lineage>
        <taxon>Eukaryota</taxon>
        <taxon>Fungi</taxon>
        <taxon>Dikarya</taxon>
        <taxon>Ascomycota</taxon>
        <taxon>Taphrinomycotina</taxon>
        <taxon>Schizosaccharomycetes</taxon>
        <taxon>Schizosaccharomycetales</taxon>
        <taxon>Schizosaccharomycetaceae</taxon>
        <taxon>Schizosaccharomyces</taxon>
    </lineage>
</organism>
<dbReference type="CDD" id="cd11878">
    <property type="entry name" value="SH3_Bem1p_1"/>
    <property type="match status" value="1"/>
</dbReference>
<protein>
    <recommendedName>
        <fullName evidence="11">Scaffold protein Scd2</fullName>
    </recommendedName>
</protein>
<dbReference type="SMART" id="SM00326">
    <property type="entry name" value="SH3"/>
    <property type="match status" value="2"/>
</dbReference>
<feature type="region of interest" description="Disordered" evidence="4">
    <location>
        <begin position="225"/>
        <end position="255"/>
    </location>
</feature>
<evidence type="ECO:0000313" key="9">
    <source>
        <dbReference type="JaponicusDB" id="SJAG_01794"/>
    </source>
</evidence>
<dbReference type="OMA" id="YDFQINF"/>
<feature type="domain" description="PB1" evidence="7">
    <location>
        <begin position="451"/>
        <end position="529"/>
    </location>
</feature>
<feature type="region of interest" description="Disordered" evidence="4">
    <location>
        <begin position="96"/>
        <end position="116"/>
    </location>
</feature>
<dbReference type="STRING" id="402676.B6JYX1"/>
<keyword evidence="10" id="KW-1185">Reference proteome</keyword>